<feature type="region of interest" description="Disordered" evidence="1">
    <location>
        <begin position="49"/>
        <end position="69"/>
    </location>
</feature>
<dbReference type="EMBL" id="CAFBNA010000206">
    <property type="protein sequence ID" value="CAB4950116.1"/>
    <property type="molecule type" value="Genomic_DNA"/>
</dbReference>
<accession>A0A6J7K352</accession>
<sequence>MDCCGVGFVGVGRKRRTEEHDLGSRSAGYVGATECEASSLDTHRSGVLIERSNGAGSAPAALSDERGNL</sequence>
<evidence type="ECO:0000313" key="2">
    <source>
        <dbReference type="EMBL" id="CAB4950116.1"/>
    </source>
</evidence>
<proteinExistence type="predicted"/>
<organism evidence="2">
    <name type="scientific">freshwater metagenome</name>
    <dbReference type="NCBI Taxonomy" id="449393"/>
    <lineage>
        <taxon>unclassified sequences</taxon>
        <taxon>metagenomes</taxon>
        <taxon>ecological metagenomes</taxon>
    </lineage>
</organism>
<dbReference type="AlphaFoldDB" id="A0A6J7K352"/>
<reference evidence="2" key="1">
    <citation type="submission" date="2020-05" db="EMBL/GenBank/DDBJ databases">
        <authorList>
            <person name="Chiriac C."/>
            <person name="Salcher M."/>
            <person name="Ghai R."/>
            <person name="Kavagutti S V."/>
        </authorList>
    </citation>
    <scope>NUCLEOTIDE SEQUENCE</scope>
</reference>
<evidence type="ECO:0000256" key="1">
    <source>
        <dbReference type="SAM" id="MobiDB-lite"/>
    </source>
</evidence>
<protein>
    <submittedName>
        <fullName evidence="2">Unannotated protein</fullName>
    </submittedName>
</protein>
<gene>
    <name evidence="2" type="ORF">UFOPK3708_01948</name>
</gene>
<name>A0A6J7K352_9ZZZZ</name>